<evidence type="ECO:0000256" key="3">
    <source>
        <dbReference type="ARBA" id="ARBA00022989"/>
    </source>
</evidence>
<dbReference type="Gene3D" id="1.20.1250.20">
    <property type="entry name" value="MFS general substrate transporter like domains"/>
    <property type="match status" value="1"/>
</dbReference>
<gene>
    <name evidence="7" type="ORF">CGXH109_LOCUS17244</name>
</gene>
<dbReference type="InterPro" id="IPR036259">
    <property type="entry name" value="MFS_trans_sf"/>
</dbReference>
<feature type="transmembrane region" description="Helical" evidence="5">
    <location>
        <begin position="21"/>
        <end position="46"/>
    </location>
</feature>
<feature type="transmembrane region" description="Helical" evidence="5">
    <location>
        <begin position="366"/>
        <end position="387"/>
    </location>
</feature>
<sequence length="500" mass="53847">MSSDIPITSSSVMNRTQHWPLSWRIWILLNVSFYNLLGNAFAAGVSPLFSLIIKELHCTSEEASQLSTYVLLTLGLSNILALPAASLIGKRYTILISLLFFLAFCLWGAEAPTFNSLRASRILGGLAGGLVEALGPSIVAETFPESQLASAMVVYVGLLAAGSSLGPIVAGVVAEGVNDWRWYFRILAALIFVTLLGSLLMLPETRIDDQTPIEVSTDNGDNLKRLGSNLKCTEVEEARQRTGNELLSTKRQWWLRSFTGAYVDMNWKLAMTSFVQPVQLLVAPQVLITTLVFGFTIGWTVLVSILVAVVYAQPPMLWTARPVGLLSVGTLLGLLIGLPIGGALADFLYGKAARKNKHMPNPASRLPAVVIGGIISPAGCIVIGYGLNSPENWVSVSVGWGMLATGLTCSANVLLTYAVDTMPSRASHIGVLVNLIKNCVGFGVSYAAITWMEQMGPVKQFGIMAGVLWALYLLVIPVYFFSEVIIRKTASLAGSDPLEH</sequence>
<evidence type="ECO:0000313" key="8">
    <source>
        <dbReference type="Proteomes" id="UP001152533"/>
    </source>
</evidence>
<evidence type="ECO:0000313" key="7">
    <source>
        <dbReference type="EMBL" id="CAI0642668.1"/>
    </source>
</evidence>
<dbReference type="InterPro" id="IPR011701">
    <property type="entry name" value="MFS"/>
</dbReference>
<keyword evidence="3 5" id="KW-1133">Transmembrane helix</keyword>
<protein>
    <recommendedName>
        <fullName evidence="6">Major facilitator superfamily (MFS) profile domain-containing protein</fullName>
    </recommendedName>
</protein>
<dbReference type="InterPro" id="IPR020846">
    <property type="entry name" value="MFS_dom"/>
</dbReference>
<dbReference type="EMBL" id="CAMGZC010000068">
    <property type="protein sequence ID" value="CAI0642668.1"/>
    <property type="molecule type" value="Genomic_DNA"/>
</dbReference>
<feature type="transmembrane region" description="Helical" evidence="5">
    <location>
        <begin position="182"/>
        <end position="202"/>
    </location>
</feature>
<feature type="transmembrane region" description="Helical" evidence="5">
    <location>
        <begin position="461"/>
        <end position="481"/>
    </location>
</feature>
<keyword evidence="8" id="KW-1185">Reference proteome</keyword>
<dbReference type="GO" id="GO:0022857">
    <property type="term" value="F:transmembrane transporter activity"/>
    <property type="evidence" value="ECO:0007669"/>
    <property type="project" value="InterPro"/>
</dbReference>
<evidence type="ECO:0000256" key="2">
    <source>
        <dbReference type="ARBA" id="ARBA00022692"/>
    </source>
</evidence>
<feature type="transmembrane region" description="Helical" evidence="5">
    <location>
        <begin position="286"/>
        <end position="311"/>
    </location>
</feature>
<reference evidence="7" key="1">
    <citation type="submission" date="2022-08" db="EMBL/GenBank/DDBJ databases">
        <authorList>
            <person name="Giroux E."/>
            <person name="Giroux E."/>
        </authorList>
    </citation>
    <scope>NUCLEOTIDE SEQUENCE</scope>
    <source>
        <strain evidence="7">H1091258</strain>
    </source>
</reference>
<evidence type="ECO:0000256" key="4">
    <source>
        <dbReference type="ARBA" id="ARBA00023136"/>
    </source>
</evidence>
<evidence type="ECO:0000256" key="5">
    <source>
        <dbReference type="SAM" id="Phobius"/>
    </source>
</evidence>
<dbReference type="Proteomes" id="UP001152533">
    <property type="component" value="Unassembled WGS sequence"/>
</dbReference>
<name>A0A9W4RHS3_9PEZI</name>
<evidence type="ECO:0000259" key="6">
    <source>
        <dbReference type="PROSITE" id="PS50850"/>
    </source>
</evidence>
<feature type="domain" description="Major facilitator superfamily (MFS) profile" evidence="6">
    <location>
        <begin position="27"/>
        <end position="490"/>
    </location>
</feature>
<dbReference type="PANTHER" id="PTHR23502:SF160">
    <property type="entry name" value="MAJOR FACILITATOR SUPERFAMILY (MFS) PROFILE DOMAIN-CONTAINING PROTEIN-RELATED"/>
    <property type="match status" value="1"/>
</dbReference>
<feature type="transmembrane region" description="Helical" evidence="5">
    <location>
        <begin position="323"/>
        <end position="345"/>
    </location>
</feature>
<dbReference type="Pfam" id="PF07690">
    <property type="entry name" value="MFS_1"/>
    <property type="match status" value="1"/>
</dbReference>
<feature type="transmembrane region" description="Helical" evidence="5">
    <location>
        <begin position="66"/>
        <end position="85"/>
    </location>
</feature>
<dbReference type="SUPFAM" id="SSF103473">
    <property type="entry name" value="MFS general substrate transporter"/>
    <property type="match status" value="1"/>
</dbReference>
<dbReference type="PANTHER" id="PTHR23502">
    <property type="entry name" value="MAJOR FACILITATOR SUPERFAMILY"/>
    <property type="match status" value="1"/>
</dbReference>
<feature type="transmembrane region" description="Helical" evidence="5">
    <location>
        <begin position="152"/>
        <end position="170"/>
    </location>
</feature>
<feature type="transmembrane region" description="Helical" evidence="5">
    <location>
        <begin position="431"/>
        <end position="449"/>
    </location>
</feature>
<proteinExistence type="predicted"/>
<organism evidence="7 8">
    <name type="scientific">Colletotrichum noveboracense</name>
    <dbReference type="NCBI Taxonomy" id="2664923"/>
    <lineage>
        <taxon>Eukaryota</taxon>
        <taxon>Fungi</taxon>
        <taxon>Dikarya</taxon>
        <taxon>Ascomycota</taxon>
        <taxon>Pezizomycotina</taxon>
        <taxon>Sordariomycetes</taxon>
        <taxon>Hypocreomycetidae</taxon>
        <taxon>Glomerellales</taxon>
        <taxon>Glomerellaceae</taxon>
        <taxon>Colletotrichum</taxon>
        <taxon>Colletotrichum gloeosporioides species complex</taxon>
    </lineage>
</organism>
<dbReference type="PROSITE" id="PS50850">
    <property type="entry name" value="MFS"/>
    <property type="match status" value="1"/>
</dbReference>
<accession>A0A9W4RHS3</accession>
<feature type="transmembrane region" description="Helical" evidence="5">
    <location>
        <begin position="399"/>
        <end position="419"/>
    </location>
</feature>
<dbReference type="GO" id="GO:0005886">
    <property type="term" value="C:plasma membrane"/>
    <property type="evidence" value="ECO:0007669"/>
    <property type="project" value="TreeGrafter"/>
</dbReference>
<dbReference type="AlphaFoldDB" id="A0A9W4RHS3"/>
<comment type="caution">
    <text evidence="7">The sequence shown here is derived from an EMBL/GenBank/DDBJ whole genome shotgun (WGS) entry which is preliminary data.</text>
</comment>
<feature type="transmembrane region" description="Helical" evidence="5">
    <location>
        <begin position="92"/>
        <end position="109"/>
    </location>
</feature>
<comment type="subcellular location">
    <subcellularLocation>
        <location evidence="1">Membrane</location>
        <topology evidence="1">Multi-pass membrane protein</topology>
    </subcellularLocation>
</comment>
<keyword evidence="4 5" id="KW-0472">Membrane</keyword>
<keyword evidence="2 5" id="KW-0812">Transmembrane</keyword>
<evidence type="ECO:0000256" key="1">
    <source>
        <dbReference type="ARBA" id="ARBA00004141"/>
    </source>
</evidence>